<dbReference type="AlphaFoldDB" id="A0A3G4RY58"/>
<evidence type="ECO:0000256" key="2">
    <source>
        <dbReference type="ARBA" id="ARBA00005698"/>
    </source>
</evidence>
<keyword evidence="9" id="KW-0249">Electron transport</keyword>
<evidence type="ECO:0000256" key="15">
    <source>
        <dbReference type="ARBA" id="ARBA00049551"/>
    </source>
</evidence>
<evidence type="ECO:0000256" key="7">
    <source>
        <dbReference type="ARBA" id="ARBA00022692"/>
    </source>
</evidence>
<geneLocation type="mitochondrion" evidence="17"/>
<dbReference type="PANTHER" id="PTHR11435">
    <property type="entry name" value="NADH UBIQUINONE OXIDOREDUCTASE SUBUNIT ND6"/>
    <property type="match status" value="1"/>
</dbReference>
<evidence type="ECO:0000256" key="8">
    <source>
        <dbReference type="ARBA" id="ARBA00022967"/>
    </source>
</evidence>
<keyword evidence="11" id="KW-0520">NAD</keyword>
<dbReference type="GO" id="GO:0031966">
    <property type="term" value="C:mitochondrial membrane"/>
    <property type="evidence" value="ECO:0007669"/>
    <property type="project" value="UniProtKB-SubCell"/>
</dbReference>
<keyword evidence="10 16" id="KW-1133">Transmembrane helix</keyword>
<evidence type="ECO:0000256" key="12">
    <source>
        <dbReference type="ARBA" id="ARBA00023128"/>
    </source>
</evidence>
<feature type="transmembrane region" description="Helical" evidence="16">
    <location>
        <begin position="76"/>
        <end position="95"/>
    </location>
</feature>
<keyword evidence="12 17" id="KW-0496">Mitochondrion</keyword>
<keyword evidence="13 16" id="KW-0472">Membrane</keyword>
<evidence type="ECO:0000256" key="16">
    <source>
        <dbReference type="SAM" id="Phobius"/>
    </source>
</evidence>
<dbReference type="EMBL" id="MH923241">
    <property type="protein sequence ID" value="AYU71304.1"/>
    <property type="molecule type" value="Genomic_DNA"/>
</dbReference>
<evidence type="ECO:0000256" key="13">
    <source>
        <dbReference type="ARBA" id="ARBA00023136"/>
    </source>
</evidence>
<name>A0A3G4RY58_9COLE</name>
<keyword evidence="5" id="KW-0813">Transport</keyword>
<dbReference type="GO" id="GO:0008137">
    <property type="term" value="F:NADH dehydrogenase (ubiquinone) activity"/>
    <property type="evidence" value="ECO:0007669"/>
    <property type="project" value="UniProtKB-EC"/>
</dbReference>
<gene>
    <name evidence="17" type="primary">nad6</name>
</gene>
<comment type="similarity">
    <text evidence="2">Belongs to the complex I subunit 6 family.</text>
</comment>
<comment type="subcellular location">
    <subcellularLocation>
        <location evidence="1">Mitochondrion membrane</location>
        <topology evidence="1">Multi-pass membrane protein</topology>
    </subcellularLocation>
</comment>
<reference evidence="17" key="1">
    <citation type="journal article" date="2015" name="Mol. Biol. Evol.">
        <title>Soup to Tree: The Phylogeny of Beetles Inferred by Mitochondrial Metagenomics of a Bornean Rainforest Sample.</title>
        <authorList>
            <person name="Crampton-Platt A."/>
            <person name="Timmermans M.J."/>
            <person name="Gimmel M.L."/>
            <person name="Kutty S.N."/>
            <person name="Cockerill T.D."/>
            <person name="Vun Khen C."/>
            <person name="Vogler A.P."/>
        </authorList>
    </citation>
    <scope>NUCLEOTIDE SEQUENCE</scope>
</reference>
<evidence type="ECO:0000256" key="5">
    <source>
        <dbReference type="ARBA" id="ARBA00022448"/>
    </source>
</evidence>
<dbReference type="PANTHER" id="PTHR11435:SF1">
    <property type="entry name" value="NADH-UBIQUINONE OXIDOREDUCTASE CHAIN 6"/>
    <property type="match status" value="1"/>
</dbReference>
<sequence length="155" mass="18205">MLILSTTLFLMINHPMTMGMMLLIQTLIIALETGKMSFNFWFSYIMFLIMVGGMLILFIYMTSLTSNKKFNMKLKFYYMMIIIIMIMVILIPNNIESNNTFIQMNNQETFLNLLNKFINLPSNYFYLSAIIYLLITLIAIIKITNLSKSPMRMNK</sequence>
<evidence type="ECO:0000256" key="10">
    <source>
        <dbReference type="ARBA" id="ARBA00022989"/>
    </source>
</evidence>
<keyword evidence="6" id="KW-0679">Respiratory chain</keyword>
<keyword evidence="7 16" id="KW-0812">Transmembrane</keyword>
<evidence type="ECO:0000313" key="17">
    <source>
        <dbReference type="EMBL" id="AYU71304.1"/>
    </source>
</evidence>
<comment type="catalytic activity">
    <reaction evidence="15">
        <text>a ubiquinone + NADH + 5 H(+)(in) = a ubiquinol + NAD(+) + 4 H(+)(out)</text>
        <dbReference type="Rhea" id="RHEA:29091"/>
        <dbReference type="Rhea" id="RHEA-COMP:9565"/>
        <dbReference type="Rhea" id="RHEA-COMP:9566"/>
        <dbReference type="ChEBI" id="CHEBI:15378"/>
        <dbReference type="ChEBI" id="CHEBI:16389"/>
        <dbReference type="ChEBI" id="CHEBI:17976"/>
        <dbReference type="ChEBI" id="CHEBI:57540"/>
        <dbReference type="ChEBI" id="CHEBI:57945"/>
        <dbReference type="EC" id="7.1.1.2"/>
    </reaction>
</comment>
<evidence type="ECO:0000256" key="9">
    <source>
        <dbReference type="ARBA" id="ARBA00022982"/>
    </source>
</evidence>
<proteinExistence type="inferred from homology"/>
<feature type="transmembrane region" description="Helical" evidence="16">
    <location>
        <begin position="40"/>
        <end position="64"/>
    </location>
</feature>
<evidence type="ECO:0000256" key="4">
    <source>
        <dbReference type="ARBA" id="ARBA00021095"/>
    </source>
</evidence>
<evidence type="ECO:0000256" key="3">
    <source>
        <dbReference type="ARBA" id="ARBA00012944"/>
    </source>
</evidence>
<evidence type="ECO:0000256" key="6">
    <source>
        <dbReference type="ARBA" id="ARBA00022660"/>
    </source>
</evidence>
<keyword evidence="8" id="KW-1278">Translocase</keyword>
<evidence type="ECO:0000256" key="1">
    <source>
        <dbReference type="ARBA" id="ARBA00004225"/>
    </source>
</evidence>
<dbReference type="EC" id="7.1.1.2" evidence="3"/>
<dbReference type="InterPro" id="IPR050269">
    <property type="entry name" value="ComplexI_Subunit6"/>
</dbReference>
<organism evidence="17">
    <name type="scientific">Eucnemidae sp. 4 ACP-2013</name>
    <dbReference type="NCBI Taxonomy" id="1434503"/>
    <lineage>
        <taxon>Eukaryota</taxon>
        <taxon>Metazoa</taxon>
        <taxon>Ecdysozoa</taxon>
        <taxon>Arthropoda</taxon>
        <taxon>Hexapoda</taxon>
        <taxon>Insecta</taxon>
        <taxon>Pterygota</taxon>
        <taxon>Neoptera</taxon>
        <taxon>Endopterygota</taxon>
        <taxon>Coleoptera</taxon>
        <taxon>Polyphaga</taxon>
        <taxon>Elateriformia</taxon>
        <taxon>Elateroidea</taxon>
        <taxon>Eucnemidae</taxon>
    </lineage>
</organism>
<reference evidence="17" key="2">
    <citation type="submission" date="2018-09" db="EMBL/GenBank/DDBJ databases">
        <authorList>
            <person name="James G."/>
        </authorList>
    </citation>
    <scope>NUCLEOTIDE SEQUENCE</scope>
</reference>
<evidence type="ECO:0000256" key="11">
    <source>
        <dbReference type="ARBA" id="ARBA00023027"/>
    </source>
</evidence>
<protein>
    <recommendedName>
        <fullName evidence="4">NADH-ubiquinone oxidoreductase chain 6</fullName>
        <ecNumber evidence="3">7.1.1.2</ecNumber>
    </recommendedName>
    <alternativeName>
        <fullName evidence="14">NADH dehydrogenase subunit 6</fullName>
    </alternativeName>
</protein>
<evidence type="ECO:0000256" key="14">
    <source>
        <dbReference type="ARBA" id="ARBA00031019"/>
    </source>
</evidence>
<feature type="transmembrane region" description="Helical" evidence="16">
    <location>
        <begin position="124"/>
        <end position="145"/>
    </location>
</feature>
<accession>A0A3G4RY58</accession>